<keyword evidence="13" id="KW-0393">Immunoglobulin domain</keyword>
<feature type="region of interest" description="Disordered" evidence="14">
    <location>
        <begin position="187"/>
        <end position="212"/>
    </location>
</feature>
<keyword evidence="10" id="KW-1015">Disulfide bond</keyword>
<proteinExistence type="predicted"/>
<evidence type="ECO:0000256" key="14">
    <source>
        <dbReference type="SAM" id="MobiDB-lite"/>
    </source>
</evidence>
<keyword evidence="8 15" id="KW-0472">Membrane</keyword>
<dbReference type="PANTHER" id="PTHR10441:SF2">
    <property type="entry name" value="T-CELL SURFACE GLYCOPROTEIN CD8 ALPHA CHAIN"/>
    <property type="match status" value="1"/>
</dbReference>
<dbReference type="InterPro" id="IPR007110">
    <property type="entry name" value="Ig-like_dom"/>
</dbReference>
<evidence type="ECO:0000256" key="10">
    <source>
        <dbReference type="ARBA" id="ARBA00023157"/>
    </source>
</evidence>
<dbReference type="SUPFAM" id="SSF48726">
    <property type="entry name" value="Immunoglobulin"/>
    <property type="match status" value="1"/>
</dbReference>
<comment type="caution">
    <text evidence="18">The sequence shown here is derived from an EMBL/GenBank/DDBJ whole genome shotgun (WGS) entry which is preliminary data.</text>
</comment>
<evidence type="ECO:0000256" key="1">
    <source>
        <dbReference type="ARBA" id="ARBA00004251"/>
    </source>
</evidence>
<keyword evidence="12" id="KW-0449">Lipoprotein</keyword>
<evidence type="ECO:0000256" key="3">
    <source>
        <dbReference type="ARBA" id="ARBA00022692"/>
    </source>
</evidence>
<comment type="subcellular location">
    <subcellularLocation>
        <location evidence="1">Cell membrane</location>
        <topology evidence="1">Single-pass type I membrane protein</topology>
    </subcellularLocation>
</comment>
<dbReference type="OrthoDB" id="9906515at2759"/>
<name>A0A9Q1HUL5_CONCO</name>
<dbReference type="InterPro" id="IPR015468">
    <property type="entry name" value="CD8_asu"/>
</dbReference>
<keyword evidence="4 16" id="KW-0732">Signal</keyword>
<evidence type="ECO:0000256" key="2">
    <source>
        <dbReference type="ARBA" id="ARBA00022475"/>
    </source>
</evidence>
<reference evidence="18" key="1">
    <citation type="journal article" date="2023" name="Science">
        <title>Genome structures resolve the early diversification of teleost fishes.</title>
        <authorList>
            <person name="Parey E."/>
            <person name="Louis A."/>
            <person name="Montfort J."/>
            <person name="Bouchez O."/>
            <person name="Roques C."/>
            <person name="Iampietro C."/>
            <person name="Lluch J."/>
            <person name="Castinel A."/>
            <person name="Donnadieu C."/>
            <person name="Desvignes T."/>
            <person name="Floi Bucao C."/>
            <person name="Jouanno E."/>
            <person name="Wen M."/>
            <person name="Mejri S."/>
            <person name="Dirks R."/>
            <person name="Jansen H."/>
            <person name="Henkel C."/>
            <person name="Chen W.J."/>
            <person name="Zahm M."/>
            <person name="Cabau C."/>
            <person name="Klopp C."/>
            <person name="Thompson A.W."/>
            <person name="Robinson-Rechavi M."/>
            <person name="Braasch I."/>
            <person name="Lecointre G."/>
            <person name="Bobe J."/>
            <person name="Postlethwait J.H."/>
            <person name="Berthelot C."/>
            <person name="Roest Crollius H."/>
            <person name="Guiguen Y."/>
        </authorList>
    </citation>
    <scope>NUCLEOTIDE SEQUENCE</scope>
    <source>
        <strain evidence="18">Concon-B</strain>
    </source>
</reference>
<evidence type="ECO:0000256" key="9">
    <source>
        <dbReference type="ARBA" id="ARBA00023139"/>
    </source>
</evidence>
<feature type="region of interest" description="Disordered" evidence="14">
    <location>
        <begin position="114"/>
        <end position="137"/>
    </location>
</feature>
<dbReference type="Proteomes" id="UP001152803">
    <property type="component" value="Unassembled WGS sequence"/>
</dbReference>
<accession>A0A9Q1HUL5</accession>
<feature type="signal peptide" evidence="16">
    <location>
        <begin position="1"/>
        <end position="20"/>
    </location>
</feature>
<evidence type="ECO:0000256" key="8">
    <source>
        <dbReference type="ARBA" id="ARBA00023136"/>
    </source>
</evidence>
<keyword evidence="6 15" id="KW-1133">Transmembrane helix</keyword>
<evidence type="ECO:0000256" key="7">
    <source>
        <dbReference type="ARBA" id="ARBA00023130"/>
    </source>
</evidence>
<evidence type="ECO:0000256" key="15">
    <source>
        <dbReference type="SAM" id="Phobius"/>
    </source>
</evidence>
<dbReference type="EMBL" id="JAFJMO010000011">
    <property type="protein sequence ID" value="KAJ8262930.1"/>
    <property type="molecule type" value="Genomic_DNA"/>
</dbReference>
<dbReference type="InterPro" id="IPR036179">
    <property type="entry name" value="Ig-like_dom_sf"/>
</dbReference>
<keyword evidence="5" id="KW-0391">Immunity</keyword>
<evidence type="ECO:0000256" key="12">
    <source>
        <dbReference type="ARBA" id="ARBA00023288"/>
    </source>
</evidence>
<sequence length="212" mass="23362">MFNFFICLLFLLSLGRYTDCKEDSPISDGTTVPIKCDLKDSLSTVLWFRVGNTGMEVLGFVDSNGVEPKDSLTIKSKALLEIKKFNKKRDSGVYGCSAINGKILTFGKTTTLRGPADPTTTTTRRVTTATPPNTTTTPCPCRTGKKYNKESPDSCETAILAPLVAGCILLFLILILTIRHCSRVRTRGCPHHHKRRPRNPAQVNLGKPGRYV</sequence>
<gene>
    <name evidence="18" type="ORF">COCON_G00153870</name>
</gene>
<evidence type="ECO:0000256" key="13">
    <source>
        <dbReference type="ARBA" id="ARBA00023319"/>
    </source>
</evidence>
<dbReference type="GO" id="GO:0005886">
    <property type="term" value="C:plasma membrane"/>
    <property type="evidence" value="ECO:0007669"/>
    <property type="project" value="UniProtKB-SubCell"/>
</dbReference>
<evidence type="ECO:0000256" key="16">
    <source>
        <dbReference type="SAM" id="SignalP"/>
    </source>
</evidence>
<dbReference type="InterPro" id="IPR013783">
    <property type="entry name" value="Ig-like_fold"/>
</dbReference>
<keyword evidence="3 15" id="KW-0812">Transmembrane</keyword>
<keyword evidence="19" id="KW-1185">Reference proteome</keyword>
<dbReference type="PROSITE" id="PS50835">
    <property type="entry name" value="IG_LIKE"/>
    <property type="match status" value="1"/>
</dbReference>
<protein>
    <recommendedName>
        <fullName evidence="17">Ig-like domain-containing protein</fullName>
    </recommendedName>
</protein>
<feature type="compositionally biased region" description="Basic residues" evidence="14">
    <location>
        <begin position="187"/>
        <end position="198"/>
    </location>
</feature>
<keyword evidence="11" id="KW-0325">Glycoprotein</keyword>
<evidence type="ECO:0000256" key="4">
    <source>
        <dbReference type="ARBA" id="ARBA00022729"/>
    </source>
</evidence>
<keyword evidence="2" id="KW-1003">Cell membrane</keyword>
<evidence type="ECO:0000259" key="17">
    <source>
        <dbReference type="PROSITE" id="PS50835"/>
    </source>
</evidence>
<dbReference type="Gene3D" id="2.60.40.10">
    <property type="entry name" value="Immunoglobulins"/>
    <property type="match status" value="1"/>
</dbReference>
<feature type="domain" description="Ig-like" evidence="17">
    <location>
        <begin position="15"/>
        <end position="127"/>
    </location>
</feature>
<dbReference type="PANTHER" id="PTHR10441">
    <property type="entry name" value="CD8 ALPHA CHAIN"/>
    <property type="match status" value="1"/>
</dbReference>
<evidence type="ECO:0000256" key="11">
    <source>
        <dbReference type="ARBA" id="ARBA00023180"/>
    </source>
</evidence>
<evidence type="ECO:0000256" key="6">
    <source>
        <dbReference type="ARBA" id="ARBA00022989"/>
    </source>
</evidence>
<feature type="chain" id="PRO_5040329840" description="Ig-like domain-containing protein" evidence="16">
    <location>
        <begin position="21"/>
        <end position="212"/>
    </location>
</feature>
<organism evidence="18 19">
    <name type="scientific">Conger conger</name>
    <name type="common">Conger eel</name>
    <name type="synonym">Muraena conger</name>
    <dbReference type="NCBI Taxonomy" id="82655"/>
    <lineage>
        <taxon>Eukaryota</taxon>
        <taxon>Metazoa</taxon>
        <taxon>Chordata</taxon>
        <taxon>Craniata</taxon>
        <taxon>Vertebrata</taxon>
        <taxon>Euteleostomi</taxon>
        <taxon>Actinopterygii</taxon>
        <taxon>Neopterygii</taxon>
        <taxon>Teleostei</taxon>
        <taxon>Anguilliformes</taxon>
        <taxon>Congridae</taxon>
        <taxon>Conger</taxon>
    </lineage>
</organism>
<evidence type="ECO:0000256" key="5">
    <source>
        <dbReference type="ARBA" id="ARBA00022859"/>
    </source>
</evidence>
<evidence type="ECO:0000313" key="18">
    <source>
        <dbReference type="EMBL" id="KAJ8262930.1"/>
    </source>
</evidence>
<keyword evidence="9" id="KW-0564">Palmitate</keyword>
<keyword evidence="7" id="KW-1064">Adaptive immunity</keyword>
<dbReference type="GO" id="GO:0002250">
    <property type="term" value="P:adaptive immune response"/>
    <property type="evidence" value="ECO:0007669"/>
    <property type="project" value="UniProtKB-KW"/>
</dbReference>
<evidence type="ECO:0000313" key="19">
    <source>
        <dbReference type="Proteomes" id="UP001152803"/>
    </source>
</evidence>
<feature type="transmembrane region" description="Helical" evidence="15">
    <location>
        <begin position="159"/>
        <end position="178"/>
    </location>
</feature>
<dbReference type="AlphaFoldDB" id="A0A9Q1HUL5"/>